<dbReference type="GO" id="GO:0004383">
    <property type="term" value="F:guanylate cyclase activity"/>
    <property type="evidence" value="ECO:0007669"/>
    <property type="project" value="TreeGrafter"/>
</dbReference>
<dbReference type="PANTHER" id="PTHR45655">
    <property type="entry name" value="GUANYLATE CYCLASE SOLUBLE SUBUNIT BETA-2"/>
    <property type="match status" value="1"/>
</dbReference>
<dbReference type="InterPro" id="IPR001054">
    <property type="entry name" value="A/G_cyclase"/>
</dbReference>
<name>A0AAD9K9D3_RIDPI</name>
<reference evidence="3" key="1">
    <citation type="journal article" date="2023" name="Mol. Biol. Evol.">
        <title>Third-Generation Sequencing Reveals the Adaptive Role of the Epigenome in Three Deep-Sea Polychaetes.</title>
        <authorList>
            <person name="Perez M."/>
            <person name="Aroh O."/>
            <person name="Sun Y."/>
            <person name="Lan Y."/>
            <person name="Juniper S.K."/>
            <person name="Young C.R."/>
            <person name="Angers B."/>
            <person name="Qian P.Y."/>
        </authorList>
    </citation>
    <scope>NUCLEOTIDE SEQUENCE</scope>
    <source>
        <strain evidence="3">R07B-5</strain>
    </source>
</reference>
<dbReference type="AlphaFoldDB" id="A0AAD9K9D3"/>
<dbReference type="Gene3D" id="3.30.70.1230">
    <property type="entry name" value="Nucleotide cyclase"/>
    <property type="match status" value="1"/>
</dbReference>
<dbReference type="EMBL" id="JAODUO010001289">
    <property type="protein sequence ID" value="KAK2167146.1"/>
    <property type="molecule type" value="Genomic_DNA"/>
</dbReference>
<dbReference type="GO" id="GO:0008074">
    <property type="term" value="C:guanylate cyclase complex, soluble"/>
    <property type="evidence" value="ECO:0007669"/>
    <property type="project" value="TreeGrafter"/>
</dbReference>
<comment type="caution">
    <text evidence="3">The sequence shown here is derived from an EMBL/GenBank/DDBJ whole genome shotgun (WGS) entry which is preliminary data.</text>
</comment>
<dbReference type="Proteomes" id="UP001209878">
    <property type="component" value="Unassembled WGS sequence"/>
</dbReference>
<organism evidence="3 4">
    <name type="scientific">Ridgeia piscesae</name>
    <name type="common">Tubeworm</name>
    <dbReference type="NCBI Taxonomy" id="27915"/>
    <lineage>
        <taxon>Eukaryota</taxon>
        <taxon>Metazoa</taxon>
        <taxon>Spiralia</taxon>
        <taxon>Lophotrochozoa</taxon>
        <taxon>Annelida</taxon>
        <taxon>Polychaeta</taxon>
        <taxon>Sedentaria</taxon>
        <taxon>Canalipalpata</taxon>
        <taxon>Sabellida</taxon>
        <taxon>Siboglinidae</taxon>
        <taxon>Ridgeia</taxon>
    </lineage>
</organism>
<feature type="domain" description="Guanylate cyclase" evidence="2">
    <location>
        <begin position="10"/>
        <end position="75"/>
    </location>
</feature>
<protein>
    <recommendedName>
        <fullName evidence="2">Guanylate cyclase domain-containing protein</fullName>
    </recommendedName>
</protein>
<keyword evidence="4" id="KW-1185">Reference proteome</keyword>
<dbReference type="PROSITE" id="PS50125">
    <property type="entry name" value="GUANYLATE_CYCLASE_2"/>
    <property type="match status" value="1"/>
</dbReference>
<dbReference type="GO" id="GO:0019934">
    <property type="term" value="P:cGMP-mediated signaling"/>
    <property type="evidence" value="ECO:0007669"/>
    <property type="project" value="TreeGrafter"/>
</dbReference>
<evidence type="ECO:0000259" key="2">
    <source>
        <dbReference type="PROSITE" id="PS50125"/>
    </source>
</evidence>
<proteinExistence type="predicted"/>
<keyword evidence="1" id="KW-0456">Lyase</keyword>
<evidence type="ECO:0000313" key="3">
    <source>
        <dbReference type="EMBL" id="KAK2167146.1"/>
    </source>
</evidence>
<dbReference type="Pfam" id="PF00211">
    <property type="entry name" value="Guanylate_cyc"/>
    <property type="match status" value="1"/>
</dbReference>
<dbReference type="PANTHER" id="PTHR45655:SF13">
    <property type="entry name" value="SOLUBLE GUANYLATE CYCLASE GCY-32-RELATED"/>
    <property type="match status" value="1"/>
</dbReference>
<accession>A0AAD9K9D3</accession>
<dbReference type="GO" id="GO:0070482">
    <property type="term" value="P:response to oxygen levels"/>
    <property type="evidence" value="ECO:0007669"/>
    <property type="project" value="TreeGrafter"/>
</dbReference>
<dbReference type="SUPFAM" id="SSF55073">
    <property type="entry name" value="Nucleotide cyclase"/>
    <property type="match status" value="1"/>
</dbReference>
<dbReference type="InterPro" id="IPR029787">
    <property type="entry name" value="Nucleotide_cyclase"/>
</dbReference>
<evidence type="ECO:0000256" key="1">
    <source>
        <dbReference type="ARBA" id="ARBA00023239"/>
    </source>
</evidence>
<gene>
    <name evidence="3" type="ORF">NP493_1288g01032</name>
</gene>
<sequence length="144" mass="15534">MEATGPHADAQNMARFALELLDDVNKIRPDVNGAAQISVRVGIHTSSIVVGLVNTGEIPNYVFPGNTLPILTKLVNCSEDGRIHVSYPTYQIIHDLGGFVIRQRKTKIDSHVSWTPTAWLLGVVGAGLSDDQDRDSVDGSSLQA</sequence>
<evidence type="ECO:0000313" key="4">
    <source>
        <dbReference type="Proteomes" id="UP001209878"/>
    </source>
</evidence>